<evidence type="ECO:0000313" key="3">
    <source>
        <dbReference type="Proteomes" id="UP000247702"/>
    </source>
</evidence>
<dbReference type="Proteomes" id="UP000247702">
    <property type="component" value="Unassembled WGS sequence"/>
</dbReference>
<dbReference type="Proteomes" id="UP000615446">
    <property type="component" value="Unassembled WGS sequence"/>
</dbReference>
<protein>
    <recommendedName>
        <fullName evidence="4">CCHC-type domain-containing protein</fullName>
    </recommendedName>
</protein>
<dbReference type="EMBL" id="BEXD01000281">
    <property type="protein sequence ID" value="GBB86061.1"/>
    <property type="molecule type" value="Genomic_DNA"/>
</dbReference>
<evidence type="ECO:0000313" key="1">
    <source>
        <dbReference type="EMBL" id="GBB86061.1"/>
    </source>
</evidence>
<organism evidence="1 3">
    <name type="scientific">Rhizophagus clarus</name>
    <dbReference type="NCBI Taxonomy" id="94130"/>
    <lineage>
        <taxon>Eukaryota</taxon>
        <taxon>Fungi</taxon>
        <taxon>Fungi incertae sedis</taxon>
        <taxon>Mucoromycota</taxon>
        <taxon>Glomeromycotina</taxon>
        <taxon>Glomeromycetes</taxon>
        <taxon>Glomerales</taxon>
        <taxon>Glomeraceae</taxon>
        <taxon>Rhizophagus</taxon>
    </lineage>
</organism>
<keyword evidence="3" id="KW-1185">Reference proteome</keyword>
<proteinExistence type="predicted"/>
<dbReference type="OrthoDB" id="2392042at2759"/>
<reference evidence="2" key="2">
    <citation type="submission" date="2019-10" db="EMBL/GenBank/DDBJ databases">
        <title>Conservation and host-specific expression of non-tandemly repeated heterogenous ribosome RNA gene in arbuscular mycorrhizal fungi.</title>
        <authorList>
            <person name="Maeda T."/>
            <person name="Kobayashi Y."/>
            <person name="Nakagawa T."/>
            <person name="Ezawa T."/>
            <person name="Yamaguchi K."/>
            <person name="Bino T."/>
            <person name="Nishimoto Y."/>
            <person name="Shigenobu S."/>
            <person name="Kawaguchi M."/>
        </authorList>
    </citation>
    <scope>NUCLEOTIDE SEQUENCE</scope>
    <source>
        <strain evidence="2">HR1</strain>
    </source>
</reference>
<gene>
    <name evidence="2" type="ORF">RCL2_001141700</name>
    <name evidence="1" type="ORF">RclHR1_12500002</name>
</gene>
<evidence type="ECO:0000313" key="2">
    <source>
        <dbReference type="EMBL" id="GES84293.1"/>
    </source>
</evidence>
<dbReference type="AlphaFoldDB" id="A0A2Z6QMR3"/>
<dbReference type="Gene3D" id="4.10.60.10">
    <property type="entry name" value="Zinc finger, CCHC-type"/>
    <property type="match status" value="1"/>
</dbReference>
<reference evidence="1 3" key="1">
    <citation type="submission" date="2017-11" db="EMBL/GenBank/DDBJ databases">
        <title>The genome of Rhizophagus clarus HR1 reveals common genetic basis of auxotrophy among arbuscular mycorrhizal fungi.</title>
        <authorList>
            <person name="Kobayashi Y."/>
        </authorList>
    </citation>
    <scope>NUCLEOTIDE SEQUENCE [LARGE SCALE GENOMIC DNA]</scope>
    <source>
        <strain evidence="1 3">HR1</strain>
    </source>
</reference>
<name>A0A2Z6QMR3_9GLOM</name>
<sequence>MEEGFIIVNKDQKLKIQFLEICQENAKLVSNAFKAIESFSKTIKEQSRSVNDLICIVRDLTTSGKARKESEVRKRSGRAVPSEEVPLSGGGALALLPKFFADDVELSTSTNWMAPIIGFKDLCHACSYYGHSFRHCSNILLQYINACLKCWMQGHEQNNCTQERASTPYKPGFMSPSEIINKAFIRNN</sequence>
<comment type="caution">
    <text evidence="1">The sequence shown here is derived from an EMBL/GenBank/DDBJ whole genome shotgun (WGS) entry which is preliminary data.</text>
</comment>
<dbReference type="EMBL" id="BLAL01000079">
    <property type="protein sequence ID" value="GES84293.1"/>
    <property type="molecule type" value="Genomic_DNA"/>
</dbReference>
<evidence type="ECO:0008006" key="4">
    <source>
        <dbReference type="Google" id="ProtNLM"/>
    </source>
</evidence>
<accession>A0A2Z6QMR3</accession>